<dbReference type="Proteomes" id="UP000076154">
    <property type="component" value="Unassembled WGS sequence"/>
</dbReference>
<evidence type="ECO:0000313" key="3">
    <source>
        <dbReference type="Proteomes" id="UP000076154"/>
    </source>
</evidence>
<evidence type="ECO:0000256" key="1">
    <source>
        <dbReference type="SAM" id="MobiDB-lite"/>
    </source>
</evidence>
<dbReference type="InParanoid" id="A0A369J5S9"/>
<reference evidence="2" key="1">
    <citation type="submission" date="2018-04" db="EMBL/GenBank/DDBJ databases">
        <title>Whole genome sequencing of Hypsizygus marmoreus.</title>
        <authorList>
            <person name="Choi I.-G."/>
            <person name="Min B."/>
            <person name="Kim J.-G."/>
            <person name="Kim S."/>
            <person name="Oh Y.-L."/>
            <person name="Kong W.-S."/>
            <person name="Park H."/>
            <person name="Jeong J."/>
            <person name="Song E.-S."/>
        </authorList>
    </citation>
    <scope>NUCLEOTIDE SEQUENCE [LARGE SCALE GENOMIC DNA]</scope>
    <source>
        <strain evidence="2">51987-8</strain>
    </source>
</reference>
<proteinExistence type="predicted"/>
<accession>A0A369J5S9</accession>
<feature type="region of interest" description="Disordered" evidence="1">
    <location>
        <begin position="1"/>
        <end position="129"/>
    </location>
</feature>
<feature type="compositionally biased region" description="Acidic residues" evidence="1">
    <location>
        <begin position="45"/>
        <end position="54"/>
    </location>
</feature>
<name>A0A369J5S9_HYPMA</name>
<feature type="compositionally biased region" description="Acidic residues" evidence="1">
    <location>
        <begin position="98"/>
        <end position="115"/>
    </location>
</feature>
<protein>
    <submittedName>
        <fullName evidence="2">Uncharacterized protein</fullName>
    </submittedName>
</protein>
<dbReference type="AlphaFoldDB" id="A0A369J5S9"/>
<keyword evidence="3" id="KW-1185">Reference proteome</keyword>
<dbReference type="EMBL" id="LUEZ02000113">
    <property type="protein sequence ID" value="RDB17308.1"/>
    <property type="molecule type" value="Genomic_DNA"/>
</dbReference>
<sequence length="237" mass="26603">MAKTKKKGSGPMTCGSTRKNSTSTSKATSSRQKKPSTSRKRQASDNEESDDTSDGDTCSRHQKKSARKAPAAQTTDDEEPEEPEVKVVDDNIAGEGQRDEEDEDNPNSNDEDTPDGLETKHNNPVPSTKVVKKDSTKDLLLIMTDIVQVKFKVGNDDYTSIKGRWCIPCKNNTTFVAKHGKRKAFFTGGNSSCRQHIRQHYDLYKKKCSDANVPENHWAIPQQLWREMEEDVAQKKK</sequence>
<gene>
    <name evidence="2" type="ORF">Hypma_001668</name>
</gene>
<organism evidence="2 3">
    <name type="scientific">Hypsizygus marmoreus</name>
    <name type="common">White beech mushroom</name>
    <name type="synonym">Agaricus marmoreus</name>
    <dbReference type="NCBI Taxonomy" id="39966"/>
    <lineage>
        <taxon>Eukaryota</taxon>
        <taxon>Fungi</taxon>
        <taxon>Dikarya</taxon>
        <taxon>Basidiomycota</taxon>
        <taxon>Agaricomycotina</taxon>
        <taxon>Agaricomycetes</taxon>
        <taxon>Agaricomycetidae</taxon>
        <taxon>Agaricales</taxon>
        <taxon>Tricholomatineae</taxon>
        <taxon>Lyophyllaceae</taxon>
        <taxon>Hypsizygus</taxon>
    </lineage>
</organism>
<comment type="caution">
    <text evidence="2">The sequence shown here is derived from an EMBL/GenBank/DDBJ whole genome shotgun (WGS) entry which is preliminary data.</text>
</comment>
<dbReference type="OrthoDB" id="3137936at2759"/>
<feature type="compositionally biased region" description="Low complexity" evidence="1">
    <location>
        <begin position="16"/>
        <end position="30"/>
    </location>
</feature>
<feature type="compositionally biased region" description="Basic residues" evidence="1">
    <location>
        <begin position="31"/>
        <end position="41"/>
    </location>
</feature>
<evidence type="ECO:0000313" key="2">
    <source>
        <dbReference type="EMBL" id="RDB17308.1"/>
    </source>
</evidence>